<dbReference type="InterPro" id="IPR019775">
    <property type="entry name" value="WD40_repeat_CS"/>
</dbReference>
<keyword evidence="10" id="KW-1185">Reference proteome</keyword>
<evidence type="ECO:0000313" key="10">
    <source>
        <dbReference type="Proteomes" id="UP000649617"/>
    </source>
</evidence>
<keyword evidence="4" id="KW-0156">Chromatin regulator</keyword>
<evidence type="ECO:0000256" key="5">
    <source>
        <dbReference type="ARBA" id="ARBA00023242"/>
    </source>
</evidence>
<reference evidence="9" key="1">
    <citation type="submission" date="2021-02" db="EMBL/GenBank/DDBJ databases">
        <authorList>
            <person name="Dougan E. K."/>
            <person name="Rhodes N."/>
            <person name="Thang M."/>
            <person name="Chan C."/>
        </authorList>
    </citation>
    <scope>NUCLEOTIDE SEQUENCE</scope>
</reference>
<feature type="domain" description="Histone-binding protein RBBP4-like N-terminal" evidence="8">
    <location>
        <begin position="35"/>
        <end position="86"/>
    </location>
</feature>
<evidence type="ECO:0000259" key="8">
    <source>
        <dbReference type="Pfam" id="PF12265"/>
    </source>
</evidence>
<evidence type="ECO:0000313" key="9">
    <source>
        <dbReference type="EMBL" id="CAE7708921.1"/>
    </source>
</evidence>
<dbReference type="AlphaFoldDB" id="A0A812X1Z7"/>
<dbReference type="GO" id="GO:0005634">
    <property type="term" value="C:nucleus"/>
    <property type="evidence" value="ECO:0007669"/>
    <property type="project" value="UniProtKB-SubCell"/>
</dbReference>
<dbReference type="InterPro" id="IPR036322">
    <property type="entry name" value="WD40_repeat_dom_sf"/>
</dbReference>
<evidence type="ECO:0000256" key="6">
    <source>
        <dbReference type="PROSITE-ProRule" id="PRU00221"/>
    </source>
</evidence>
<dbReference type="SMART" id="SM00320">
    <property type="entry name" value="WD40"/>
    <property type="match status" value="5"/>
</dbReference>
<evidence type="ECO:0000256" key="3">
    <source>
        <dbReference type="ARBA" id="ARBA00022737"/>
    </source>
</evidence>
<dbReference type="PROSITE" id="PS50082">
    <property type="entry name" value="WD_REPEATS_2"/>
    <property type="match status" value="2"/>
</dbReference>
<dbReference type="GO" id="GO:0006325">
    <property type="term" value="P:chromatin organization"/>
    <property type="evidence" value="ECO:0007669"/>
    <property type="project" value="UniProtKB-KW"/>
</dbReference>
<sequence length="437" mass="47978">MADELPEASLQESHEGQAGGLEVNLQKETEVFERYDLFLELGLQWPALTVDWLMDDASEQCAKLVFATQTDGSEPCRVVVAELTCLTDRRPTSHETWSSWDMRTLCTQSAAESSEVLHGCRSFGVKPLRRAKAPLRMAACMEVDEVDGDVNRVAACPLRRQVIAARSSRGTVTLLDYKQVTSDSGGFLCSFRYPREDTDGFALAWCPKHRALLGTGGNDGSLSVWDTVSRSPDRPLFALVAHEGSLNDLSFSPCSLSVATAGEDGICTWDMRQGYTKMLQIATKAESFSIDWNPTEDHLLAVGGKGHMVQVWDLRRCQAPLRELCGHKGDVSQLQWCPSESACPKGTSSKNLLASSSQDGTAVVWNLSEANHGTEPNVDEAQALETETLFIHSAHKGSVTDLSWCRSGRLLLCSVSEDYSVQVWQPSLHTVTADEEE</sequence>
<evidence type="ECO:0000256" key="4">
    <source>
        <dbReference type="ARBA" id="ARBA00022853"/>
    </source>
</evidence>
<keyword evidence="3" id="KW-0677">Repeat</keyword>
<evidence type="ECO:0000256" key="7">
    <source>
        <dbReference type="SAM" id="MobiDB-lite"/>
    </source>
</evidence>
<gene>
    <name evidence="9" type="primary">MSI2</name>
    <name evidence="9" type="ORF">SPIL2461_LOCUS20063</name>
</gene>
<evidence type="ECO:0000256" key="2">
    <source>
        <dbReference type="ARBA" id="ARBA00022574"/>
    </source>
</evidence>
<dbReference type="InterPro" id="IPR015943">
    <property type="entry name" value="WD40/YVTN_repeat-like_dom_sf"/>
</dbReference>
<organism evidence="9 10">
    <name type="scientific">Symbiodinium pilosum</name>
    <name type="common">Dinoflagellate</name>
    <dbReference type="NCBI Taxonomy" id="2952"/>
    <lineage>
        <taxon>Eukaryota</taxon>
        <taxon>Sar</taxon>
        <taxon>Alveolata</taxon>
        <taxon>Dinophyceae</taxon>
        <taxon>Suessiales</taxon>
        <taxon>Symbiodiniaceae</taxon>
        <taxon>Symbiodinium</taxon>
    </lineage>
</organism>
<accession>A0A812X1Z7</accession>
<name>A0A812X1Z7_SYMPI</name>
<dbReference type="EMBL" id="CAJNIZ010045047">
    <property type="protein sequence ID" value="CAE7708921.1"/>
    <property type="molecule type" value="Genomic_DNA"/>
</dbReference>
<feature type="region of interest" description="Disordered" evidence="7">
    <location>
        <begin position="1"/>
        <end position="22"/>
    </location>
</feature>
<dbReference type="InterPro" id="IPR022052">
    <property type="entry name" value="Histone-bd_RBBP4-like_N"/>
</dbReference>
<dbReference type="Gene3D" id="2.130.10.10">
    <property type="entry name" value="YVTN repeat-like/Quinoprotein amine dehydrogenase"/>
    <property type="match status" value="1"/>
</dbReference>
<dbReference type="SUPFAM" id="SSF50978">
    <property type="entry name" value="WD40 repeat-like"/>
    <property type="match status" value="1"/>
</dbReference>
<proteinExistence type="predicted"/>
<dbReference type="InterPro" id="IPR050459">
    <property type="entry name" value="WD_repeat_RBAP46/RBAP48/MSI1"/>
</dbReference>
<feature type="repeat" description="WD" evidence="6">
    <location>
        <begin position="324"/>
        <end position="375"/>
    </location>
</feature>
<dbReference type="Proteomes" id="UP000649617">
    <property type="component" value="Unassembled WGS sequence"/>
</dbReference>
<dbReference type="PROSITE" id="PS00678">
    <property type="entry name" value="WD_REPEATS_1"/>
    <property type="match status" value="1"/>
</dbReference>
<keyword evidence="5" id="KW-0539">Nucleus</keyword>
<dbReference type="PANTHER" id="PTHR22850">
    <property type="entry name" value="WD40 REPEAT FAMILY"/>
    <property type="match status" value="1"/>
</dbReference>
<evidence type="ECO:0000256" key="1">
    <source>
        <dbReference type="ARBA" id="ARBA00004123"/>
    </source>
</evidence>
<comment type="subcellular location">
    <subcellularLocation>
        <location evidence="1">Nucleus</location>
    </subcellularLocation>
</comment>
<dbReference type="Pfam" id="PF12265">
    <property type="entry name" value="CAF1C_H4-bd"/>
    <property type="match status" value="1"/>
</dbReference>
<dbReference type="OrthoDB" id="427795at2759"/>
<dbReference type="InterPro" id="IPR001680">
    <property type="entry name" value="WD40_rpt"/>
</dbReference>
<protein>
    <submittedName>
        <fullName evidence="9">MSI2 protein</fullName>
    </submittedName>
</protein>
<dbReference type="Pfam" id="PF00400">
    <property type="entry name" value="WD40"/>
    <property type="match status" value="4"/>
</dbReference>
<feature type="non-terminal residue" evidence="9">
    <location>
        <position position="437"/>
    </location>
</feature>
<feature type="repeat" description="WD" evidence="6">
    <location>
        <begin position="392"/>
        <end position="425"/>
    </location>
</feature>
<keyword evidence="2 6" id="KW-0853">WD repeat</keyword>
<comment type="caution">
    <text evidence="9">The sequence shown here is derived from an EMBL/GenBank/DDBJ whole genome shotgun (WGS) entry which is preliminary data.</text>
</comment>